<name>A0A835PWU6_VANPL</name>
<comment type="caution">
    <text evidence="1">The sequence shown here is derived from an EMBL/GenBank/DDBJ whole genome shotgun (WGS) entry which is preliminary data.</text>
</comment>
<evidence type="ECO:0000313" key="1">
    <source>
        <dbReference type="EMBL" id="KAG0460438.1"/>
    </source>
</evidence>
<reference evidence="3 4" key="1">
    <citation type="journal article" date="2020" name="Nat. Food">
        <title>A phased Vanilla planifolia genome enables genetic improvement of flavour and production.</title>
        <authorList>
            <person name="Hasing T."/>
            <person name="Tang H."/>
            <person name="Brym M."/>
            <person name="Khazi F."/>
            <person name="Huang T."/>
            <person name="Chambers A.H."/>
        </authorList>
    </citation>
    <scope>NUCLEOTIDE SEQUENCE [LARGE SCALE GENOMIC DNA]</scope>
    <source>
        <tissue evidence="1">Leaf</tissue>
    </source>
</reference>
<evidence type="ECO:0000313" key="3">
    <source>
        <dbReference type="Proteomes" id="UP000636800"/>
    </source>
</evidence>
<dbReference type="EMBL" id="JADCNM010000011">
    <property type="protein sequence ID" value="KAG0461856.1"/>
    <property type="molecule type" value="Genomic_DNA"/>
</dbReference>
<sequence length="102" mass="11583">MAFEWLGKGSEVVINREMMVVIIDIVIGFSSISKTHCSFRGKEWKSQSVGSHNFEVERKHLFTTTPNKVVNEIPCLVPKDGKILNVDERTDYENANTRPTSN</sequence>
<gene>
    <name evidence="2" type="ORF">HPP92_020332</name>
    <name evidence="1" type="ORF">HPP92_020735</name>
</gene>
<keyword evidence="3" id="KW-1185">Reference proteome</keyword>
<organism evidence="1 3">
    <name type="scientific">Vanilla planifolia</name>
    <name type="common">Vanilla</name>
    <dbReference type="NCBI Taxonomy" id="51239"/>
    <lineage>
        <taxon>Eukaryota</taxon>
        <taxon>Viridiplantae</taxon>
        <taxon>Streptophyta</taxon>
        <taxon>Embryophyta</taxon>
        <taxon>Tracheophyta</taxon>
        <taxon>Spermatophyta</taxon>
        <taxon>Magnoliopsida</taxon>
        <taxon>Liliopsida</taxon>
        <taxon>Asparagales</taxon>
        <taxon>Orchidaceae</taxon>
        <taxon>Vanilloideae</taxon>
        <taxon>Vanilleae</taxon>
        <taxon>Vanilla</taxon>
    </lineage>
</organism>
<accession>A0A835PWU6</accession>
<protein>
    <submittedName>
        <fullName evidence="1">Uncharacterized protein</fullName>
    </submittedName>
</protein>
<dbReference type="Proteomes" id="UP000639772">
    <property type="component" value="Chromosome 11"/>
</dbReference>
<dbReference type="EMBL" id="JADCNL010000011">
    <property type="protein sequence ID" value="KAG0460438.1"/>
    <property type="molecule type" value="Genomic_DNA"/>
</dbReference>
<evidence type="ECO:0000313" key="4">
    <source>
        <dbReference type="Proteomes" id="UP000639772"/>
    </source>
</evidence>
<dbReference type="Proteomes" id="UP000636800">
    <property type="component" value="Chromosome 11"/>
</dbReference>
<dbReference type="AlphaFoldDB" id="A0A835PWU6"/>
<evidence type="ECO:0000313" key="2">
    <source>
        <dbReference type="EMBL" id="KAG0461856.1"/>
    </source>
</evidence>
<proteinExistence type="predicted"/>